<dbReference type="Proteomes" id="UP001162131">
    <property type="component" value="Unassembled WGS sequence"/>
</dbReference>
<dbReference type="EMBL" id="CAJZBQ010000032">
    <property type="protein sequence ID" value="CAG9322749.1"/>
    <property type="molecule type" value="Genomic_DNA"/>
</dbReference>
<organism evidence="3 4">
    <name type="scientific">Blepharisma stoltei</name>
    <dbReference type="NCBI Taxonomy" id="1481888"/>
    <lineage>
        <taxon>Eukaryota</taxon>
        <taxon>Sar</taxon>
        <taxon>Alveolata</taxon>
        <taxon>Ciliophora</taxon>
        <taxon>Postciliodesmatophora</taxon>
        <taxon>Heterotrichea</taxon>
        <taxon>Heterotrichida</taxon>
        <taxon>Blepharismidae</taxon>
        <taxon>Blepharisma</taxon>
    </lineage>
</organism>
<keyword evidence="1" id="KW-0175">Coiled coil</keyword>
<dbReference type="AlphaFoldDB" id="A0AAU9J682"/>
<name>A0AAU9J682_9CILI</name>
<accession>A0AAU9J682</accession>
<proteinExistence type="predicted"/>
<protein>
    <submittedName>
        <fullName evidence="3">Uncharacterized protein</fullName>
    </submittedName>
</protein>
<comment type="caution">
    <text evidence="3">The sequence shown here is derived from an EMBL/GenBank/DDBJ whole genome shotgun (WGS) entry which is preliminary data.</text>
</comment>
<feature type="region of interest" description="Disordered" evidence="2">
    <location>
        <begin position="1"/>
        <end position="21"/>
    </location>
</feature>
<evidence type="ECO:0000256" key="1">
    <source>
        <dbReference type="SAM" id="Coils"/>
    </source>
</evidence>
<sequence>MQKSKRKQLTQNPTIPKIFSNPDLMKTNSIFAHPLFTSSPASFRNTPDIEELMNSARKDTARFSQFLSLQIPSSTISSPNKPQQNKTINLYKSYPSPSRNATPSTMSQYPNDQSKLKKINKENRSLRSLINKLQAEVLAVSQENMKLMKVEHKCNAIETEIEKLTKENEEIKKKLSGKHRKANIKRLENAMDGFKMKISKALKYRN</sequence>
<feature type="coiled-coil region" evidence="1">
    <location>
        <begin position="116"/>
        <end position="181"/>
    </location>
</feature>
<evidence type="ECO:0000313" key="4">
    <source>
        <dbReference type="Proteomes" id="UP001162131"/>
    </source>
</evidence>
<feature type="region of interest" description="Disordered" evidence="2">
    <location>
        <begin position="73"/>
        <end position="113"/>
    </location>
</feature>
<reference evidence="3" key="1">
    <citation type="submission" date="2021-09" db="EMBL/GenBank/DDBJ databases">
        <authorList>
            <consortium name="AG Swart"/>
            <person name="Singh M."/>
            <person name="Singh A."/>
            <person name="Seah K."/>
            <person name="Emmerich C."/>
        </authorList>
    </citation>
    <scope>NUCLEOTIDE SEQUENCE</scope>
    <source>
        <strain evidence="3">ATCC30299</strain>
    </source>
</reference>
<evidence type="ECO:0000256" key="2">
    <source>
        <dbReference type="SAM" id="MobiDB-lite"/>
    </source>
</evidence>
<keyword evidence="4" id="KW-1185">Reference proteome</keyword>
<evidence type="ECO:0000313" key="3">
    <source>
        <dbReference type="EMBL" id="CAG9322749.1"/>
    </source>
</evidence>
<gene>
    <name evidence="3" type="ORF">BSTOLATCC_MIC31865</name>
</gene>